<feature type="compositionally biased region" description="Acidic residues" evidence="1">
    <location>
        <begin position="116"/>
        <end position="133"/>
    </location>
</feature>
<comment type="caution">
    <text evidence="2">The sequence shown here is derived from an EMBL/GenBank/DDBJ whole genome shotgun (WGS) entry which is preliminary data.</text>
</comment>
<evidence type="ECO:0000313" key="2">
    <source>
        <dbReference type="EMBL" id="MQU04467.1"/>
    </source>
</evidence>
<sequence>MKEYETNILPEMQFVESGKEPEIKRLDFSDSAQHKSTILERSALLVQSLKNLGIACGTMSEAKKVASEQMQSLEDDEVEVDLALDNSLPEDQTEAESTLNAPVAHSEWGTAGIGSSDDEKEEQEQEELLEDVVADPHKDDDETFFVDSDGEASVDETPALDVHVAPEENPDEFVFAQDEEPADEEASVKPDATQTLEEVAVEAEAPESATDDLTVPGVADDEPVYESFIPSPDIEVPAHVEAEFNDVLPFLAPSPVEPVEEVEEPGATALEIFDAAVFAPVKVVTSQLDRQIRVAQRDSVSPVRLEFMTDETHARFYSLETRELNARRIAYNSFKELSGLADGLKEALETLDFVAIEKFKKILNKASNYKRLADDLELSVREVMRRSQKRWGK</sequence>
<gene>
    <name evidence="2" type="ORF">GHO27_02070</name>
</gene>
<organism evidence="2 3">
    <name type="scientific">Pseudomonas helleri</name>
    <dbReference type="NCBI Taxonomy" id="1608996"/>
    <lineage>
        <taxon>Bacteria</taxon>
        <taxon>Pseudomonadati</taxon>
        <taxon>Pseudomonadota</taxon>
        <taxon>Gammaproteobacteria</taxon>
        <taxon>Pseudomonadales</taxon>
        <taxon>Pseudomonadaceae</taxon>
        <taxon>Pseudomonas</taxon>
    </lineage>
</organism>
<dbReference type="EMBL" id="WIVU01000002">
    <property type="protein sequence ID" value="MQU04467.1"/>
    <property type="molecule type" value="Genomic_DNA"/>
</dbReference>
<protein>
    <submittedName>
        <fullName evidence="2">Uncharacterized protein</fullName>
    </submittedName>
</protein>
<reference evidence="2 3" key="1">
    <citation type="submission" date="2019-10" db="EMBL/GenBank/DDBJ databases">
        <title>Evaluation of single-gene subtyping targets for Pseudomonas.</title>
        <authorList>
            <person name="Reichler S.J."/>
            <person name="Orsi R.H."/>
            <person name="Wiedmann M."/>
            <person name="Martin N.H."/>
            <person name="Murphy S.I."/>
        </authorList>
    </citation>
    <scope>NUCLEOTIDE SEQUENCE [LARGE SCALE GENOMIC DNA]</scope>
    <source>
        <strain evidence="2 3">FSL R10-1637</strain>
    </source>
</reference>
<accession>A0A6L5HNG9</accession>
<feature type="region of interest" description="Disordered" evidence="1">
    <location>
        <begin position="83"/>
        <end position="190"/>
    </location>
</feature>
<evidence type="ECO:0000313" key="3">
    <source>
        <dbReference type="Proteomes" id="UP000478064"/>
    </source>
</evidence>
<dbReference type="RefSeq" id="WP_153372391.1">
    <property type="nucleotide sequence ID" value="NZ_WIVU01000002.1"/>
</dbReference>
<proteinExistence type="predicted"/>
<dbReference type="AlphaFoldDB" id="A0A6L5HNG9"/>
<evidence type="ECO:0000256" key="1">
    <source>
        <dbReference type="SAM" id="MobiDB-lite"/>
    </source>
</evidence>
<name>A0A6L5HNG9_9PSED</name>
<dbReference type="Proteomes" id="UP000478064">
    <property type="component" value="Unassembled WGS sequence"/>
</dbReference>
<feature type="compositionally biased region" description="Acidic residues" evidence="1">
    <location>
        <begin position="141"/>
        <end position="154"/>
    </location>
</feature>